<reference evidence="3" key="1">
    <citation type="submission" date="2025-08" db="UniProtKB">
        <authorList>
            <consortium name="RefSeq"/>
        </authorList>
    </citation>
    <scope>IDENTIFICATION</scope>
    <source>
        <tissue evidence="3">Gonads</tissue>
    </source>
</reference>
<dbReference type="OrthoDB" id="8062432at2759"/>
<feature type="compositionally biased region" description="Low complexity" evidence="1">
    <location>
        <begin position="88"/>
        <end position="99"/>
    </location>
</feature>
<dbReference type="Proteomes" id="UP000504635">
    <property type="component" value="Unplaced"/>
</dbReference>
<feature type="region of interest" description="Disordered" evidence="1">
    <location>
        <begin position="1"/>
        <end position="131"/>
    </location>
</feature>
<name>A0A6J2YDF8_SITOR</name>
<organism evidence="2 3">
    <name type="scientific">Sitophilus oryzae</name>
    <name type="common">Rice weevil</name>
    <name type="synonym">Curculio oryzae</name>
    <dbReference type="NCBI Taxonomy" id="7048"/>
    <lineage>
        <taxon>Eukaryota</taxon>
        <taxon>Metazoa</taxon>
        <taxon>Ecdysozoa</taxon>
        <taxon>Arthropoda</taxon>
        <taxon>Hexapoda</taxon>
        <taxon>Insecta</taxon>
        <taxon>Pterygota</taxon>
        <taxon>Neoptera</taxon>
        <taxon>Endopterygota</taxon>
        <taxon>Coleoptera</taxon>
        <taxon>Polyphaga</taxon>
        <taxon>Cucujiformia</taxon>
        <taxon>Curculionidae</taxon>
        <taxon>Dryophthorinae</taxon>
        <taxon>Sitophilus</taxon>
    </lineage>
</organism>
<dbReference type="RefSeq" id="XP_030761214.1">
    <property type="nucleotide sequence ID" value="XM_030905354.1"/>
</dbReference>
<evidence type="ECO:0000256" key="1">
    <source>
        <dbReference type="SAM" id="MobiDB-lite"/>
    </source>
</evidence>
<dbReference type="InParanoid" id="A0A6J2YDF8"/>
<feature type="compositionally biased region" description="Basic and acidic residues" evidence="1">
    <location>
        <begin position="111"/>
        <end position="131"/>
    </location>
</feature>
<proteinExistence type="predicted"/>
<evidence type="ECO:0000313" key="3">
    <source>
        <dbReference type="RefSeq" id="XP_030761214.1"/>
    </source>
</evidence>
<protein>
    <submittedName>
        <fullName evidence="3">Uncharacterized protein LOC115886262</fullName>
    </submittedName>
</protein>
<feature type="compositionally biased region" description="Polar residues" evidence="1">
    <location>
        <begin position="48"/>
        <end position="80"/>
    </location>
</feature>
<dbReference type="KEGG" id="soy:115886262"/>
<accession>A0A6J2YDF8</accession>
<feature type="compositionally biased region" description="Acidic residues" evidence="1">
    <location>
        <begin position="26"/>
        <end position="46"/>
    </location>
</feature>
<dbReference type="GeneID" id="115886262"/>
<dbReference type="AlphaFoldDB" id="A0A6J2YDF8"/>
<sequence>MSFLQPYIKGREHHTNIVEEQVTEQTDVESIESDNEEREEEVDGTESLDAQTQNFDSNLVSLTSTRFSQNNSPSISSQASPRPLLQENTNRSNSNTTSQKNRKTSDTVPHLFKEYIDNKKRKDLEKEKKRRAEPTPLMEFFINMARTTETFPPHLQAQVKNKVFQTVNSIELQTLTEKSQQRSLSFTVDPPNLGSHYAKNVSTPHYELFTAQSTSVMPRCPPHNLLDISTAQSTSVMPSFPPNNALEEQPVQTTPYFTRL</sequence>
<evidence type="ECO:0000313" key="2">
    <source>
        <dbReference type="Proteomes" id="UP000504635"/>
    </source>
</evidence>
<keyword evidence="2" id="KW-1185">Reference proteome</keyword>
<gene>
    <name evidence="3" type="primary">LOC115886262</name>
</gene>